<evidence type="ECO:0008006" key="3">
    <source>
        <dbReference type="Google" id="ProtNLM"/>
    </source>
</evidence>
<reference evidence="1 2" key="1">
    <citation type="submission" date="2019-03" db="EMBL/GenBank/DDBJ databases">
        <title>Porphyromonas levii Isolated from the Uterus of Dairy Cows.</title>
        <authorList>
            <person name="Francis A.M."/>
        </authorList>
    </citation>
    <scope>NUCLEOTIDE SEQUENCE [LARGE SCALE GENOMIC DNA]</scope>
    <source>
        <strain evidence="1 2">AF5678</strain>
    </source>
</reference>
<organism evidence="1 2">
    <name type="scientific">Porphyromonas levii</name>
    <dbReference type="NCBI Taxonomy" id="28114"/>
    <lineage>
        <taxon>Bacteria</taxon>
        <taxon>Pseudomonadati</taxon>
        <taxon>Bacteroidota</taxon>
        <taxon>Bacteroidia</taxon>
        <taxon>Bacteroidales</taxon>
        <taxon>Porphyromonadaceae</taxon>
        <taxon>Porphyromonas</taxon>
    </lineage>
</organism>
<dbReference type="Proteomes" id="UP000297225">
    <property type="component" value="Unassembled WGS sequence"/>
</dbReference>
<comment type="caution">
    <text evidence="1">The sequence shown here is derived from an EMBL/GenBank/DDBJ whole genome shotgun (WGS) entry which is preliminary data.</text>
</comment>
<protein>
    <recommendedName>
        <fullName evidence="3">Transporter</fullName>
    </recommendedName>
</protein>
<keyword evidence="2" id="KW-1185">Reference proteome</keyword>
<dbReference type="AlphaFoldDB" id="A0A4Y8WR16"/>
<dbReference type="SUPFAM" id="SSF56935">
    <property type="entry name" value="Porins"/>
    <property type="match status" value="1"/>
</dbReference>
<dbReference type="RefSeq" id="WP_167620610.1">
    <property type="nucleotide sequence ID" value="NZ_CP197400.1"/>
</dbReference>
<evidence type="ECO:0000313" key="1">
    <source>
        <dbReference type="EMBL" id="TFH95061.1"/>
    </source>
</evidence>
<gene>
    <name evidence="1" type="ORF">E4P47_05375</name>
</gene>
<dbReference type="EMBL" id="SPNC01000068">
    <property type="protein sequence ID" value="TFH95061.1"/>
    <property type="molecule type" value="Genomic_DNA"/>
</dbReference>
<dbReference type="STRING" id="1122973.GCA_000379925_01709"/>
<dbReference type="Gene3D" id="2.40.160.60">
    <property type="entry name" value="Outer membrane protein transport protein (OMPP1/FadL/TodX)"/>
    <property type="match status" value="2"/>
</dbReference>
<accession>A0A4Y8WR16</accession>
<sequence length="563" mass="61840">MMNRYIVFGVAIALTTVVGLGAKAQAPSDAYRNAQKELSGTARAQALSGAIGAFGADASAISINPAGIGLYTSPIMSFSFEAGQGKANSIWTNEGNSFTTSDKWAIGTINNFSISSPLLKRSAGLAWNVNWGFTYNRDYDYRRNYRMINSAPAYGLTDYIAFEASRIEAPWDTEFITPIIDIARDARWIEAFTDNKNTALKKARRYRTQFSASAIGHKPEDGVYHLFTPAASKLSVNESGSRNNYDLNLGMGLSDRYYFGATLKMQNFSSSRVATYIEDFHDSYNNQVYKSNLEYTTGLSTSGNSVGLNLGALVAIGDFGRIGISYLLPQLAQYNEVYWAKASGNNAAFQGNENVTKTISEQESSYRALLPGRLSISALAFFGRFGFITYDYQLRNLGGSKLYLPNNGNELSESAFIREDFGIEHSHHVGVEIRPISMLSVRAGYSFTGNPMKAEQLRNEPSEGLYYSYVPSGYITDFVLPRSYQTISAGVGINLGRSTTLDVAYVYGKRSEKVYPYSGSSATGMLVDDTNGKEVRKDVHMAVKGGDLTTNKHKVVATLSFRF</sequence>
<proteinExistence type="predicted"/>
<evidence type="ECO:0000313" key="2">
    <source>
        <dbReference type="Proteomes" id="UP000297225"/>
    </source>
</evidence>
<name>A0A4Y8WR16_9PORP</name>